<keyword evidence="5" id="KW-0479">Metal-binding</keyword>
<keyword evidence="11" id="KW-0804">Transcription</keyword>
<evidence type="ECO:0000259" key="12">
    <source>
        <dbReference type="PROSITE" id="PS51674"/>
    </source>
</evidence>
<dbReference type="Proteomes" id="UP001597046">
    <property type="component" value="Unassembled WGS sequence"/>
</dbReference>
<evidence type="ECO:0000256" key="9">
    <source>
        <dbReference type="ARBA" id="ARBA00023125"/>
    </source>
</evidence>
<dbReference type="PANTHER" id="PTHR38839">
    <property type="entry name" value="TRANSCRIPTIONAL REGULATOR WHID-RELATED"/>
    <property type="match status" value="1"/>
</dbReference>
<organism evidence="13 14">
    <name type="scientific">Terrabacter terrigena</name>
    <dbReference type="NCBI Taxonomy" id="574718"/>
    <lineage>
        <taxon>Bacteria</taxon>
        <taxon>Bacillati</taxon>
        <taxon>Actinomycetota</taxon>
        <taxon>Actinomycetes</taxon>
        <taxon>Micrococcales</taxon>
        <taxon>Intrasporangiaceae</taxon>
        <taxon>Terrabacter</taxon>
    </lineage>
</organism>
<keyword evidence="4" id="KW-0004">4Fe-4S</keyword>
<comment type="caution">
    <text evidence="13">The sequence shown here is derived from an EMBL/GenBank/DDBJ whole genome shotgun (WGS) entry which is preliminary data.</text>
</comment>
<dbReference type="RefSeq" id="WP_386053499.1">
    <property type="nucleotide sequence ID" value="NZ_JBHTKH010000009.1"/>
</dbReference>
<evidence type="ECO:0000313" key="13">
    <source>
        <dbReference type="EMBL" id="MFD1055462.1"/>
    </source>
</evidence>
<dbReference type="Pfam" id="PF02467">
    <property type="entry name" value="Whib"/>
    <property type="match status" value="1"/>
</dbReference>
<dbReference type="EMBL" id="JBHTKH010000009">
    <property type="protein sequence ID" value="MFD1055462.1"/>
    <property type="molecule type" value="Genomic_DNA"/>
</dbReference>
<reference evidence="14" key="1">
    <citation type="journal article" date="2019" name="Int. J. Syst. Evol. Microbiol.">
        <title>The Global Catalogue of Microorganisms (GCM) 10K type strain sequencing project: providing services to taxonomists for standard genome sequencing and annotation.</title>
        <authorList>
            <consortium name="The Broad Institute Genomics Platform"/>
            <consortium name="The Broad Institute Genome Sequencing Center for Infectious Disease"/>
            <person name="Wu L."/>
            <person name="Ma J."/>
        </authorList>
    </citation>
    <scope>NUCLEOTIDE SEQUENCE [LARGE SCALE GENOMIC DNA]</scope>
    <source>
        <strain evidence="14">CCUG 57508</strain>
    </source>
</reference>
<evidence type="ECO:0000256" key="6">
    <source>
        <dbReference type="ARBA" id="ARBA00023004"/>
    </source>
</evidence>
<protein>
    <submittedName>
        <fullName evidence="13">WhiB family transcriptional regulator</fullName>
    </submittedName>
</protein>
<proteinExistence type="inferred from homology"/>
<dbReference type="PROSITE" id="PS51674">
    <property type="entry name" value="4FE4S_WBL"/>
    <property type="match status" value="1"/>
</dbReference>
<evidence type="ECO:0000256" key="8">
    <source>
        <dbReference type="ARBA" id="ARBA00023015"/>
    </source>
</evidence>
<comment type="cofactor">
    <cofactor evidence="1">
        <name>[4Fe-4S] cluster</name>
        <dbReference type="ChEBI" id="CHEBI:49883"/>
    </cofactor>
</comment>
<evidence type="ECO:0000256" key="2">
    <source>
        <dbReference type="ARBA" id="ARBA00004496"/>
    </source>
</evidence>
<comment type="subcellular location">
    <subcellularLocation>
        <location evidence="2">Cytoplasm</location>
    </subcellularLocation>
</comment>
<dbReference type="InterPro" id="IPR034768">
    <property type="entry name" value="4FE4S_WBL"/>
</dbReference>
<name>A0ABW3MZX6_9MICO</name>
<dbReference type="InterPro" id="IPR003482">
    <property type="entry name" value="Whib"/>
</dbReference>
<evidence type="ECO:0000256" key="7">
    <source>
        <dbReference type="ARBA" id="ARBA00023014"/>
    </source>
</evidence>
<dbReference type="PANTHER" id="PTHR38839:SF4">
    <property type="entry name" value="TRANSCRIPTIONAL REGULATOR WHIB"/>
    <property type="match status" value="1"/>
</dbReference>
<keyword evidence="14" id="KW-1185">Reference proteome</keyword>
<sequence length="111" mass="12402">MIRLHEPRVITPRPQLDSEPSHDWRVLGLCAQTGPVDDVWLPSKGQPARHGKAICLSGCPVIRECLLFALNSDRQLEGVWGGTSESERRVLRRKWRARKAAEAARRQAGAA</sequence>
<keyword evidence="8" id="KW-0805">Transcription regulation</keyword>
<evidence type="ECO:0000313" key="14">
    <source>
        <dbReference type="Proteomes" id="UP001597046"/>
    </source>
</evidence>
<feature type="domain" description="4Fe-4S Wbl-type" evidence="12">
    <location>
        <begin position="29"/>
        <end position="90"/>
    </location>
</feature>
<evidence type="ECO:0000256" key="10">
    <source>
        <dbReference type="ARBA" id="ARBA00023157"/>
    </source>
</evidence>
<keyword evidence="10" id="KW-1015">Disulfide bond</keyword>
<keyword evidence="7" id="KW-0411">Iron-sulfur</keyword>
<gene>
    <name evidence="13" type="ORF">ACFQ2V_14195</name>
</gene>
<comment type="similarity">
    <text evidence="3">Belongs to the WhiB family.</text>
</comment>
<keyword evidence="6" id="KW-0408">Iron</keyword>
<evidence type="ECO:0000256" key="5">
    <source>
        <dbReference type="ARBA" id="ARBA00022723"/>
    </source>
</evidence>
<evidence type="ECO:0000256" key="1">
    <source>
        <dbReference type="ARBA" id="ARBA00001966"/>
    </source>
</evidence>
<evidence type="ECO:0000256" key="3">
    <source>
        <dbReference type="ARBA" id="ARBA00006597"/>
    </source>
</evidence>
<evidence type="ECO:0000256" key="11">
    <source>
        <dbReference type="ARBA" id="ARBA00023163"/>
    </source>
</evidence>
<evidence type="ECO:0000256" key="4">
    <source>
        <dbReference type="ARBA" id="ARBA00022485"/>
    </source>
</evidence>
<keyword evidence="9" id="KW-0238">DNA-binding</keyword>
<accession>A0ABW3MZX6</accession>